<accession>A0A8S1E4V9</accession>
<keyword evidence="2" id="KW-1185">Reference proteome</keyword>
<proteinExistence type="predicted"/>
<protein>
    <submittedName>
        <fullName evidence="1">Uncharacterized protein</fullName>
    </submittedName>
</protein>
<evidence type="ECO:0000313" key="1">
    <source>
        <dbReference type="EMBL" id="CAB3388497.1"/>
    </source>
</evidence>
<comment type="caution">
    <text evidence="1">The sequence shown here is derived from an EMBL/GenBank/DDBJ whole genome shotgun (WGS) entry which is preliminary data.</text>
</comment>
<organism evidence="1 2">
    <name type="scientific">Cloeon dipterum</name>
    <dbReference type="NCBI Taxonomy" id="197152"/>
    <lineage>
        <taxon>Eukaryota</taxon>
        <taxon>Metazoa</taxon>
        <taxon>Ecdysozoa</taxon>
        <taxon>Arthropoda</taxon>
        <taxon>Hexapoda</taxon>
        <taxon>Insecta</taxon>
        <taxon>Pterygota</taxon>
        <taxon>Palaeoptera</taxon>
        <taxon>Ephemeroptera</taxon>
        <taxon>Pisciforma</taxon>
        <taxon>Baetidae</taxon>
        <taxon>Cloeon</taxon>
    </lineage>
</organism>
<dbReference type="AlphaFoldDB" id="A0A8S1E4V9"/>
<name>A0A8S1E4V9_9INSE</name>
<dbReference type="EMBL" id="CADEPI010000798">
    <property type="protein sequence ID" value="CAB3388497.1"/>
    <property type="molecule type" value="Genomic_DNA"/>
</dbReference>
<sequence length="161" mass="17957">MSEDLSSKIIRYCLFLRDNDFVFMYTSLGSSTLNADALSMDSLCLGRRLKKRMPLRGVHRQVYGVAERGVQTIKNFLKNKVPDAEWSAQLGQFPVRFQLDPAVHDRSSSGRVQPAGTKRPLTALAKVQTSSVIDKKAAAREEKMLVALPRQHPQPPASETS</sequence>
<evidence type="ECO:0000313" key="2">
    <source>
        <dbReference type="Proteomes" id="UP000494165"/>
    </source>
</evidence>
<dbReference type="Proteomes" id="UP000494165">
    <property type="component" value="Unassembled WGS sequence"/>
</dbReference>
<reference evidence="1 2" key="1">
    <citation type="submission" date="2020-04" db="EMBL/GenBank/DDBJ databases">
        <authorList>
            <person name="Alioto T."/>
            <person name="Alioto T."/>
            <person name="Gomez Garrido J."/>
        </authorList>
    </citation>
    <scope>NUCLEOTIDE SEQUENCE [LARGE SCALE GENOMIC DNA]</scope>
</reference>
<gene>
    <name evidence="1" type="ORF">CLODIP_2_CD10856</name>
</gene>